<dbReference type="InterPro" id="IPR002579">
    <property type="entry name" value="Met_Sox_Rdtase_MsrB_dom"/>
</dbReference>
<protein>
    <recommendedName>
        <fullName evidence="6">Peptide-methionine (R)-S-oxide reductase</fullName>
        <ecNumber evidence="6">1.8.4.12</ecNumber>
    </recommendedName>
</protein>
<comment type="similarity">
    <text evidence="1 6">Belongs to the MsrB Met sulfoxide reductase family.</text>
</comment>
<evidence type="ECO:0000256" key="3">
    <source>
        <dbReference type="ARBA" id="ARBA00022833"/>
    </source>
</evidence>
<dbReference type="GO" id="GO:0005737">
    <property type="term" value="C:cytoplasm"/>
    <property type="evidence" value="ECO:0007669"/>
    <property type="project" value="TreeGrafter"/>
</dbReference>
<dbReference type="EMBL" id="GG662639">
    <property type="protein sequence ID" value="EAR99469.4"/>
    <property type="molecule type" value="Genomic_DNA"/>
</dbReference>
<evidence type="ECO:0000256" key="2">
    <source>
        <dbReference type="ARBA" id="ARBA00022723"/>
    </source>
</evidence>
<keyword evidence="9" id="KW-1185">Reference proteome</keyword>
<gene>
    <name evidence="8" type="ORF">TTHERM_00136330</name>
</gene>
<comment type="cofactor">
    <cofactor evidence="6">
        <name>Zn(2+)</name>
        <dbReference type="ChEBI" id="CHEBI:29105"/>
    </cofactor>
    <text evidence="6">Binds 1 zinc ion per subunit.</text>
</comment>
<dbReference type="GO" id="GO:0046872">
    <property type="term" value="F:metal ion binding"/>
    <property type="evidence" value="ECO:0007669"/>
    <property type="project" value="UniProtKB-KW"/>
</dbReference>
<evidence type="ECO:0000313" key="8">
    <source>
        <dbReference type="EMBL" id="EAR99469.4"/>
    </source>
</evidence>
<dbReference type="EC" id="1.8.4.12" evidence="6"/>
<dbReference type="eggNOG" id="KOG0856">
    <property type="taxonomic scope" value="Eukaryota"/>
</dbReference>
<dbReference type="GO" id="GO:0006979">
    <property type="term" value="P:response to oxidative stress"/>
    <property type="evidence" value="ECO:0007669"/>
    <property type="project" value="InterPro"/>
</dbReference>
<dbReference type="PANTHER" id="PTHR10173">
    <property type="entry name" value="METHIONINE SULFOXIDE REDUCTASE"/>
    <property type="match status" value="1"/>
</dbReference>
<dbReference type="PANTHER" id="PTHR10173:SF52">
    <property type="entry name" value="METHIONINE-R-SULFOXIDE REDUCTASE B1"/>
    <property type="match status" value="1"/>
</dbReference>
<keyword evidence="2 6" id="KW-0479">Metal-binding</keyword>
<evidence type="ECO:0000259" key="7">
    <source>
        <dbReference type="PROSITE" id="PS51790"/>
    </source>
</evidence>
<accession>I7M8Q5</accession>
<evidence type="ECO:0000256" key="1">
    <source>
        <dbReference type="ARBA" id="ARBA00007174"/>
    </source>
</evidence>
<dbReference type="InterPro" id="IPR011057">
    <property type="entry name" value="Mss4-like_sf"/>
</dbReference>
<keyword evidence="4 6" id="KW-0560">Oxidoreductase</keyword>
<dbReference type="FunFam" id="2.170.150.20:FF:000001">
    <property type="entry name" value="Peptide methionine sulfoxide reductase MsrB"/>
    <property type="match status" value="1"/>
</dbReference>
<dbReference type="InParanoid" id="I7M8Q5"/>
<organism evidence="8 9">
    <name type="scientific">Tetrahymena thermophila (strain SB210)</name>
    <dbReference type="NCBI Taxonomy" id="312017"/>
    <lineage>
        <taxon>Eukaryota</taxon>
        <taxon>Sar</taxon>
        <taxon>Alveolata</taxon>
        <taxon>Ciliophora</taxon>
        <taxon>Intramacronucleata</taxon>
        <taxon>Oligohymenophorea</taxon>
        <taxon>Hymenostomatida</taxon>
        <taxon>Tetrahymenina</taxon>
        <taxon>Tetrahymenidae</taxon>
        <taxon>Tetrahymena</taxon>
    </lineage>
</organism>
<dbReference type="KEGG" id="tet:TTHERM_00136330"/>
<proteinExistence type="inferred from homology"/>
<dbReference type="GeneID" id="7822999"/>
<evidence type="ECO:0000256" key="6">
    <source>
        <dbReference type="RuleBase" id="RU365044"/>
    </source>
</evidence>
<dbReference type="GO" id="GO:0030091">
    <property type="term" value="P:protein repair"/>
    <property type="evidence" value="ECO:0007669"/>
    <property type="project" value="InterPro"/>
</dbReference>
<dbReference type="Gene3D" id="2.170.150.20">
    <property type="entry name" value="Peptide methionine sulfoxide reductase"/>
    <property type="match status" value="1"/>
</dbReference>
<dbReference type="GO" id="GO:0033743">
    <property type="term" value="F:peptide-methionine (R)-S-oxide reductase activity"/>
    <property type="evidence" value="ECO:0007669"/>
    <property type="project" value="UniProtKB-EC"/>
</dbReference>
<dbReference type="Pfam" id="PF01641">
    <property type="entry name" value="SelR"/>
    <property type="match status" value="1"/>
</dbReference>
<sequence length="187" mass="21539">MIRLINNFSKQIKNTTNKKYLLIPLIAYSFVKSQPKQIQLYTQPNQQQFSSSPMQKQEFPFKVNKEELKKRLTPIQYKVTQEADTERPYTGQYDKHFEQGEYLCIVCSEKLFNSDSKFNSGCGWPAFSSSEQGKIQENVDQSHGMVRTEVVCKNCGAHLGHVFNDGPKPTHLRYCINSASINFKKAN</sequence>
<dbReference type="Proteomes" id="UP000009168">
    <property type="component" value="Unassembled WGS sequence"/>
</dbReference>
<dbReference type="OrthoDB" id="44061at2759"/>
<evidence type="ECO:0000256" key="5">
    <source>
        <dbReference type="ARBA" id="ARBA00048488"/>
    </source>
</evidence>
<dbReference type="STRING" id="312017.I7M8Q5"/>
<evidence type="ECO:0000313" key="9">
    <source>
        <dbReference type="Proteomes" id="UP000009168"/>
    </source>
</evidence>
<evidence type="ECO:0000256" key="4">
    <source>
        <dbReference type="ARBA" id="ARBA00023002"/>
    </source>
</evidence>
<reference evidence="9" key="1">
    <citation type="journal article" date="2006" name="PLoS Biol.">
        <title>Macronuclear genome sequence of the ciliate Tetrahymena thermophila, a model eukaryote.</title>
        <authorList>
            <person name="Eisen J.A."/>
            <person name="Coyne R.S."/>
            <person name="Wu M."/>
            <person name="Wu D."/>
            <person name="Thiagarajan M."/>
            <person name="Wortman J.R."/>
            <person name="Badger J.H."/>
            <person name="Ren Q."/>
            <person name="Amedeo P."/>
            <person name="Jones K.M."/>
            <person name="Tallon L.J."/>
            <person name="Delcher A.L."/>
            <person name="Salzberg S.L."/>
            <person name="Silva J.C."/>
            <person name="Haas B.J."/>
            <person name="Majoros W.H."/>
            <person name="Farzad M."/>
            <person name="Carlton J.M."/>
            <person name="Smith R.K. Jr."/>
            <person name="Garg J."/>
            <person name="Pearlman R.E."/>
            <person name="Karrer K.M."/>
            <person name="Sun L."/>
            <person name="Manning G."/>
            <person name="Elde N.C."/>
            <person name="Turkewitz A.P."/>
            <person name="Asai D.J."/>
            <person name="Wilkes D.E."/>
            <person name="Wang Y."/>
            <person name="Cai H."/>
            <person name="Collins K."/>
            <person name="Stewart B.A."/>
            <person name="Lee S.R."/>
            <person name="Wilamowska K."/>
            <person name="Weinberg Z."/>
            <person name="Ruzzo W.L."/>
            <person name="Wloga D."/>
            <person name="Gaertig J."/>
            <person name="Frankel J."/>
            <person name="Tsao C.-C."/>
            <person name="Gorovsky M.A."/>
            <person name="Keeling P.J."/>
            <person name="Waller R.F."/>
            <person name="Patron N.J."/>
            <person name="Cherry J.M."/>
            <person name="Stover N.A."/>
            <person name="Krieger C.J."/>
            <person name="del Toro C."/>
            <person name="Ryder H.F."/>
            <person name="Williamson S.C."/>
            <person name="Barbeau R.A."/>
            <person name="Hamilton E.P."/>
            <person name="Orias E."/>
        </authorList>
    </citation>
    <scope>NUCLEOTIDE SEQUENCE [LARGE SCALE GENOMIC DNA]</scope>
    <source>
        <strain evidence="9">SB210</strain>
    </source>
</reference>
<dbReference type="PROSITE" id="PS51790">
    <property type="entry name" value="MSRB"/>
    <property type="match status" value="1"/>
</dbReference>
<dbReference type="NCBIfam" id="TIGR00357">
    <property type="entry name" value="peptide-methionine (R)-S-oxide reductase MsrB"/>
    <property type="match status" value="1"/>
</dbReference>
<dbReference type="InterPro" id="IPR028427">
    <property type="entry name" value="Met_Sox_Rdtase_MsrB"/>
</dbReference>
<feature type="domain" description="MsrB" evidence="7">
    <location>
        <begin position="65"/>
        <end position="186"/>
    </location>
</feature>
<dbReference type="SUPFAM" id="SSF51316">
    <property type="entry name" value="Mss4-like"/>
    <property type="match status" value="1"/>
</dbReference>
<comment type="catalytic activity">
    <reaction evidence="5 6">
        <text>L-methionyl-[protein] + [thioredoxin]-disulfide + H2O = L-methionyl-(R)-S-oxide-[protein] + [thioredoxin]-dithiol</text>
        <dbReference type="Rhea" id="RHEA:24164"/>
        <dbReference type="Rhea" id="RHEA-COMP:10698"/>
        <dbReference type="Rhea" id="RHEA-COMP:10700"/>
        <dbReference type="Rhea" id="RHEA-COMP:12313"/>
        <dbReference type="Rhea" id="RHEA-COMP:12314"/>
        <dbReference type="ChEBI" id="CHEBI:15377"/>
        <dbReference type="ChEBI" id="CHEBI:16044"/>
        <dbReference type="ChEBI" id="CHEBI:29950"/>
        <dbReference type="ChEBI" id="CHEBI:45764"/>
        <dbReference type="ChEBI" id="CHEBI:50058"/>
        <dbReference type="EC" id="1.8.4.12"/>
    </reaction>
</comment>
<name>I7M8Q5_TETTS</name>
<dbReference type="RefSeq" id="XP_001019714.4">
    <property type="nucleotide sequence ID" value="XM_001019714.4"/>
</dbReference>
<dbReference type="AlphaFoldDB" id="I7M8Q5"/>
<keyword evidence="3 6" id="KW-0862">Zinc</keyword>